<dbReference type="OrthoDB" id="3549376at2759"/>
<feature type="region of interest" description="Disordered" evidence="1">
    <location>
        <begin position="399"/>
        <end position="420"/>
    </location>
</feature>
<feature type="compositionally biased region" description="Polar residues" evidence="1">
    <location>
        <begin position="409"/>
        <end position="419"/>
    </location>
</feature>
<dbReference type="EMBL" id="NPIC01000005">
    <property type="protein sequence ID" value="RDL36009.1"/>
    <property type="molecule type" value="Genomic_DNA"/>
</dbReference>
<dbReference type="AlphaFoldDB" id="A0A370TKF8"/>
<evidence type="ECO:0000256" key="1">
    <source>
        <dbReference type="SAM" id="MobiDB-lite"/>
    </source>
</evidence>
<protein>
    <submittedName>
        <fullName evidence="2">Uncharacterized protein</fullName>
    </submittedName>
</protein>
<dbReference type="STRING" id="2656787.A0A370TKF8"/>
<comment type="caution">
    <text evidence="2">The sequence shown here is derived from an EMBL/GenBank/DDBJ whole genome shotgun (WGS) entry which is preliminary data.</text>
</comment>
<evidence type="ECO:0000313" key="2">
    <source>
        <dbReference type="EMBL" id="RDL36009.1"/>
    </source>
</evidence>
<reference evidence="2 3" key="1">
    <citation type="journal article" date="2018" name="IMA Fungus">
        <title>IMA Genome-F 9: Draft genome sequence of Annulohypoxylon stygium, Aspergillus mulundensis, Berkeleyomyces basicola (syn. Thielaviopsis basicola), Ceratocystis smalleyi, two Cercospora beticola strains, Coleophoma cylindrospora, Fusarium fracticaudum, Phialophora cf. hyalina, and Morchella septimelata.</title>
        <authorList>
            <person name="Wingfield B.D."/>
            <person name="Bills G.F."/>
            <person name="Dong Y."/>
            <person name="Huang W."/>
            <person name="Nel W.J."/>
            <person name="Swalarsk-Parry B.S."/>
            <person name="Vaghefi N."/>
            <person name="Wilken P.M."/>
            <person name="An Z."/>
            <person name="de Beer Z.W."/>
            <person name="De Vos L."/>
            <person name="Chen L."/>
            <person name="Duong T.A."/>
            <person name="Gao Y."/>
            <person name="Hammerbacher A."/>
            <person name="Kikkert J.R."/>
            <person name="Li Y."/>
            <person name="Li H."/>
            <person name="Li K."/>
            <person name="Li Q."/>
            <person name="Liu X."/>
            <person name="Ma X."/>
            <person name="Naidoo K."/>
            <person name="Pethybridge S.J."/>
            <person name="Sun J."/>
            <person name="Steenkamp E.T."/>
            <person name="van der Nest M.A."/>
            <person name="van Wyk S."/>
            <person name="Wingfield M.J."/>
            <person name="Xiong C."/>
            <person name="Yue Q."/>
            <person name="Zhang X."/>
        </authorList>
    </citation>
    <scope>NUCLEOTIDE SEQUENCE [LARGE SCALE GENOMIC DNA]</scope>
    <source>
        <strain evidence="2 3">BP 5553</strain>
    </source>
</reference>
<dbReference type="GeneID" id="43599470"/>
<keyword evidence="3" id="KW-1185">Reference proteome</keyword>
<dbReference type="Proteomes" id="UP000254866">
    <property type="component" value="Unassembled WGS sequence"/>
</dbReference>
<name>A0A370TKF8_9HELO</name>
<gene>
    <name evidence="2" type="ORF">BP5553_06621</name>
</gene>
<evidence type="ECO:0000313" key="3">
    <source>
        <dbReference type="Proteomes" id="UP000254866"/>
    </source>
</evidence>
<organism evidence="2 3">
    <name type="scientific">Venustampulla echinocandica</name>
    <dbReference type="NCBI Taxonomy" id="2656787"/>
    <lineage>
        <taxon>Eukaryota</taxon>
        <taxon>Fungi</taxon>
        <taxon>Dikarya</taxon>
        <taxon>Ascomycota</taxon>
        <taxon>Pezizomycotina</taxon>
        <taxon>Leotiomycetes</taxon>
        <taxon>Helotiales</taxon>
        <taxon>Pleuroascaceae</taxon>
        <taxon>Venustampulla</taxon>
    </lineage>
</organism>
<accession>A0A370TKF8</accession>
<proteinExistence type="predicted"/>
<sequence length="518" mass="58997">MSMSDSFIYVQFHPLAYIIKLNIELSMADLISKIVRRRDRVDSSINETGISVTQEQAKRFLEDEASSLDTRYRPRGNGKAADILRESEASPQLNEILERCKRFDSLYFASATLQEVPERELSPEIEQERQVERPLTAKPKPHKLHEDALATTSAAAHLEIAQFPRDLLVTLDFARTVMMRGKKPCADAYQLQVQWILTSPAGDHTIRHMVIISPFEAQKLMPVIEKSAAAFLHLYAPRTNLAFRPLDDLELYSVPPLPKHWCLPSHLPLQLNLFSGQLYFRSFEEYMRACDFLRLAWHGSEDGVTVEADGFIVHSIRFGCMVVIRSCEPPELRLTRWLEDTMSDEYFAERHPLLTTSRVLDSRVLHLSFSNRLNDVTNWVLQLYFEFLDQSITKNLQLGDSDETPALPESNTSKSQQPCLNAENIDDARTAGVSPRPIEEAFDSPGWYGNSQTMPSRHLVDNFDLASQVFRSREAEDFSMFQLQPDLFAGNIFGGGLDHYYNTMMQRSGGSDTQLGPV</sequence>
<dbReference type="RefSeq" id="XP_031868665.1">
    <property type="nucleotide sequence ID" value="XM_032015244.1"/>
</dbReference>